<dbReference type="EMBL" id="JAAMOB010000025">
    <property type="protein sequence ID" value="KAF4094777.1"/>
    <property type="molecule type" value="Genomic_DNA"/>
</dbReference>
<evidence type="ECO:0000313" key="4">
    <source>
        <dbReference type="Proteomes" id="UP000579812"/>
    </source>
</evidence>
<reference evidence="3 4" key="1">
    <citation type="submission" date="2020-04" db="EMBL/GenBank/DDBJ databases">
        <title>Chromosome-level genome assembly of a cyprinid fish Onychostoma macrolepis by integration of Nanopore Sequencing, Bionano and Hi-C technology.</title>
        <authorList>
            <person name="Wang D."/>
        </authorList>
    </citation>
    <scope>NUCLEOTIDE SEQUENCE [LARGE SCALE GENOMIC DNA]</scope>
    <source>
        <strain evidence="3">SWU-2019</strain>
        <tissue evidence="3">Muscle</tissue>
    </source>
</reference>
<proteinExistence type="predicted"/>
<name>A0A7J6BI17_9TELE</name>
<sequence>MKFVLIAVLLQLCLSVLEVNAGGKPVGASATGSVGEEVNESQLQFGDLLVSLYEDINHYAVYVGGEVLEGKSPNQNIFEMTAGGCRFHEVHGPFRRHNYLDPGIAKGKSMPPQSRQDMIRTIQELRQKDVCQKYSLLKGNCEQIATKVRYGEARCKQEGTNAASLAKFLPNPKLKRHDASAAA</sequence>
<organism evidence="3 4">
    <name type="scientific">Onychostoma macrolepis</name>
    <dbReference type="NCBI Taxonomy" id="369639"/>
    <lineage>
        <taxon>Eukaryota</taxon>
        <taxon>Metazoa</taxon>
        <taxon>Chordata</taxon>
        <taxon>Craniata</taxon>
        <taxon>Vertebrata</taxon>
        <taxon>Euteleostomi</taxon>
        <taxon>Actinopterygii</taxon>
        <taxon>Neopterygii</taxon>
        <taxon>Teleostei</taxon>
        <taxon>Ostariophysi</taxon>
        <taxon>Cypriniformes</taxon>
        <taxon>Cyprinidae</taxon>
        <taxon>Acrossocheilinae</taxon>
        <taxon>Onychostoma</taxon>
    </lineage>
</organism>
<feature type="signal peptide" evidence="1">
    <location>
        <begin position="1"/>
        <end position="21"/>
    </location>
</feature>
<dbReference type="Pfam" id="PF04970">
    <property type="entry name" value="LRAT"/>
    <property type="match status" value="1"/>
</dbReference>
<evidence type="ECO:0000256" key="1">
    <source>
        <dbReference type="SAM" id="SignalP"/>
    </source>
</evidence>
<dbReference type="AlphaFoldDB" id="A0A7J6BI17"/>
<protein>
    <recommendedName>
        <fullName evidence="2">LRAT domain-containing protein</fullName>
    </recommendedName>
</protein>
<accession>A0A7J6BI17</accession>
<dbReference type="Gene3D" id="3.90.1720.10">
    <property type="entry name" value="endopeptidase domain like (from Nostoc punctiforme)"/>
    <property type="match status" value="1"/>
</dbReference>
<dbReference type="Proteomes" id="UP000579812">
    <property type="component" value="Unassembled WGS sequence"/>
</dbReference>
<feature type="domain" description="LRAT" evidence="2">
    <location>
        <begin position="42"/>
        <end position="153"/>
    </location>
</feature>
<gene>
    <name evidence="3" type="ORF">G5714_023855</name>
</gene>
<evidence type="ECO:0000259" key="2">
    <source>
        <dbReference type="Pfam" id="PF04970"/>
    </source>
</evidence>
<feature type="chain" id="PRO_5029885057" description="LRAT domain-containing protein" evidence="1">
    <location>
        <begin position="22"/>
        <end position="183"/>
    </location>
</feature>
<keyword evidence="1" id="KW-0732">Signal</keyword>
<evidence type="ECO:0000313" key="3">
    <source>
        <dbReference type="EMBL" id="KAF4094777.1"/>
    </source>
</evidence>
<keyword evidence="4" id="KW-1185">Reference proteome</keyword>
<dbReference type="InterPro" id="IPR007053">
    <property type="entry name" value="LRAT_dom"/>
</dbReference>
<comment type="caution">
    <text evidence="3">The sequence shown here is derived from an EMBL/GenBank/DDBJ whole genome shotgun (WGS) entry which is preliminary data.</text>
</comment>